<dbReference type="RefSeq" id="WP_110658905.1">
    <property type="nucleotide sequence ID" value="NZ_PDLL01000069.1"/>
</dbReference>
<proteinExistence type="predicted"/>
<evidence type="ECO:0000259" key="3">
    <source>
        <dbReference type="PROSITE" id="PS50076"/>
    </source>
</evidence>
<evidence type="ECO:0000256" key="2">
    <source>
        <dbReference type="SAM" id="Phobius"/>
    </source>
</evidence>
<dbReference type="OrthoDB" id="9779889at2"/>
<dbReference type="InterPro" id="IPR052763">
    <property type="entry name" value="DnaJ_C4"/>
</dbReference>
<dbReference type="PANTHER" id="PTHR44825">
    <property type="match status" value="1"/>
</dbReference>
<dbReference type="SMART" id="SM00271">
    <property type="entry name" value="DnaJ"/>
    <property type="match status" value="1"/>
</dbReference>
<keyword evidence="1" id="KW-0143">Chaperone</keyword>
<organism evidence="4 5">
    <name type="scientific">Pseudomonas jessenii</name>
    <dbReference type="NCBI Taxonomy" id="77298"/>
    <lineage>
        <taxon>Bacteria</taxon>
        <taxon>Pseudomonadati</taxon>
        <taxon>Pseudomonadota</taxon>
        <taxon>Gammaproteobacteria</taxon>
        <taxon>Pseudomonadales</taxon>
        <taxon>Pseudomonadaceae</taxon>
        <taxon>Pseudomonas</taxon>
    </lineage>
</organism>
<reference evidence="4 5" key="1">
    <citation type="journal article" date="2018" name="Appl. Microbiol. Biotechnol.">
        <title>Characterization of the caprolactam degradation pathway in Pseudomonas jessenii using mass spectrometry-based proteomics.</title>
        <authorList>
            <person name="Otzen M."/>
            <person name="Palacio C."/>
            <person name="Janssen D.B."/>
        </authorList>
    </citation>
    <scope>NUCLEOTIDE SEQUENCE [LARGE SCALE GENOMIC DNA]</scope>
    <source>
        <strain evidence="4 5">GO3</strain>
    </source>
</reference>
<dbReference type="Gene3D" id="1.10.287.110">
    <property type="entry name" value="DnaJ domain"/>
    <property type="match status" value="1"/>
</dbReference>
<comment type="caution">
    <text evidence="4">The sequence shown here is derived from an EMBL/GenBank/DDBJ whole genome shotgun (WGS) entry which is preliminary data.</text>
</comment>
<keyword evidence="2" id="KW-0812">Transmembrane</keyword>
<gene>
    <name evidence="4" type="ORF">CRX42_08465</name>
</gene>
<feature type="domain" description="J" evidence="3">
    <location>
        <begin position="10"/>
        <end position="74"/>
    </location>
</feature>
<dbReference type="SUPFAM" id="SSF46565">
    <property type="entry name" value="Chaperone J-domain"/>
    <property type="match status" value="1"/>
</dbReference>
<dbReference type="AlphaFoldDB" id="A0A2W0ESV3"/>
<evidence type="ECO:0000313" key="5">
    <source>
        <dbReference type="Proteomes" id="UP000247437"/>
    </source>
</evidence>
<dbReference type="EMBL" id="PDLL01000069">
    <property type="protein sequence ID" value="PYY71007.1"/>
    <property type="molecule type" value="Genomic_DNA"/>
</dbReference>
<dbReference type="InterPro" id="IPR036869">
    <property type="entry name" value="J_dom_sf"/>
</dbReference>
<evidence type="ECO:0000313" key="4">
    <source>
        <dbReference type="EMBL" id="PYY71007.1"/>
    </source>
</evidence>
<dbReference type="InterPro" id="IPR001623">
    <property type="entry name" value="DnaJ_domain"/>
</dbReference>
<dbReference type="PROSITE" id="PS50076">
    <property type="entry name" value="DNAJ_2"/>
    <property type="match status" value="1"/>
</dbReference>
<keyword evidence="2" id="KW-1133">Transmembrane helix</keyword>
<dbReference type="PANTHER" id="PTHR44825:SF1">
    <property type="entry name" value="DNAJ HOMOLOG SUBFAMILY C MEMBER 4"/>
    <property type="match status" value="1"/>
</dbReference>
<dbReference type="CDD" id="cd06257">
    <property type="entry name" value="DnaJ"/>
    <property type="match status" value="1"/>
</dbReference>
<evidence type="ECO:0000256" key="1">
    <source>
        <dbReference type="ARBA" id="ARBA00023186"/>
    </source>
</evidence>
<dbReference type="Proteomes" id="UP000247437">
    <property type="component" value="Unassembled WGS sequence"/>
</dbReference>
<keyword evidence="2" id="KW-0472">Membrane</keyword>
<protein>
    <submittedName>
        <fullName evidence="4">Molecular chaperone DnaJ</fullName>
    </submittedName>
</protein>
<feature type="transmembrane region" description="Helical" evidence="2">
    <location>
        <begin position="258"/>
        <end position="279"/>
    </location>
</feature>
<dbReference type="PROSITE" id="PS00636">
    <property type="entry name" value="DNAJ_1"/>
    <property type="match status" value="1"/>
</dbReference>
<sequence>MRHDKDDPKGYYLVMGLTSTAGDDQIKAAYRRRAMELHPDRNPGNDTTRQFQFLNEAYAVLSNPVSRTEYDSVGTQTAGTDPATSQVPDPIVCSLCTKVSAQPRVVVFRSVKSLLVATIRKPIAGVYCSECAQKQSLKASATSWLLGWWGFPWGPLYTAHALVSNMFGGTHPPLENARLLGYQAYYFYATGRPDLAQSLAENAIKYCRKVPNTPSRKSAEETERDSLLNNLEAFMAELGSNNKANRLKNSWGPIHGRFFVHLGAIAAAAGVITIAIINYPQSHYSPPRGPMPYSAQPAPLATSTNVSGGMVVQPASATNTPQTVVAKKPAYVRSKMAPNGRPWPKTAGYLVGEPQTHKTGHSEVTIDNGQNNSDVLLKLVALEGKLARPARQIFIPAHSSFTMKNLTAGNFDVRYRDLTSGGLSRSESMELTESTTYKGTQYSVITLTLYKVANGNTATYGLSEDEF</sequence>
<accession>A0A2W0ESV3</accession>
<dbReference type="InterPro" id="IPR018253">
    <property type="entry name" value="DnaJ_domain_CS"/>
</dbReference>
<dbReference type="PRINTS" id="PR00625">
    <property type="entry name" value="JDOMAIN"/>
</dbReference>
<dbReference type="Pfam" id="PF00226">
    <property type="entry name" value="DnaJ"/>
    <property type="match status" value="1"/>
</dbReference>
<name>A0A2W0ESV3_PSEJE</name>